<sequence>MKRITKVFFSVSFLLLITIMTFSQYSKGLYSSELKNNSLYTWNVQTLEKVGTYTTPYLTIGDVGLKQGDVIKLRLTNDTDEVANGSVANLWGKETIYGLTFLLMMNL</sequence>
<dbReference type="Proteomes" id="UP001200513">
    <property type="component" value="Chromosome"/>
</dbReference>
<protein>
    <submittedName>
        <fullName evidence="1">Uncharacterized protein</fullName>
    </submittedName>
</protein>
<evidence type="ECO:0000313" key="1">
    <source>
        <dbReference type="EMBL" id="UJG44301.1"/>
    </source>
</evidence>
<dbReference type="EMBL" id="CP084167">
    <property type="protein sequence ID" value="UJG44301.1"/>
    <property type="molecule type" value="Genomic_DNA"/>
</dbReference>
<dbReference type="AlphaFoldDB" id="A0A9Y1BSS9"/>
<reference evidence="1" key="1">
    <citation type="journal article" date="2022" name="Nat. Microbiol.">
        <title>Unique mobile elements and scalable gene flow at the prokaryote-eukaryote boundary revealed by circularized Asgard archaea genomes.</title>
        <authorList>
            <person name="Wu F."/>
            <person name="Speth D.R."/>
            <person name="Philosof A."/>
            <person name="Cremiere A."/>
            <person name="Narayanan A."/>
            <person name="Barco R.A."/>
            <person name="Connon S.A."/>
            <person name="Amend J.P."/>
            <person name="Antoshechkin I.A."/>
            <person name="Orphan V.J."/>
        </authorList>
    </citation>
    <scope>NUCLEOTIDE SEQUENCE</scope>
    <source>
        <strain evidence="1">PR6</strain>
    </source>
</reference>
<organism evidence="1">
    <name type="scientific">Candidatus Heimdallarchaeum endolithica</name>
    <dbReference type="NCBI Taxonomy" id="2876572"/>
    <lineage>
        <taxon>Archaea</taxon>
        <taxon>Promethearchaeati</taxon>
        <taxon>Candidatus Heimdallarchaeota</taxon>
        <taxon>Candidatus Heimdallarchaeia (ex Rinke et al. 2021) (nom. nud.)</taxon>
        <taxon>Candidatus Heimdallarchaeales</taxon>
        <taxon>Candidatus Heimdallarchaeaceae</taxon>
        <taxon>Candidatus Heimdallarchaeum</taxon>
    </lineage>
</organism>
<name>A0A9Y1BSS9_9ARCH</name>
<gene>
    <name evidence="1" type="ORF">K9W46_03740</name>
</gene>
<accession>A0A9Y1BSS9</accession>
<proteinExistence type="predicted"/>